<name>A0ABD1W5D4_9LAMI</name>
<protein>
    <submittedName>
        <fullName evidence="2">Uncharacterized protein</fullName>
    </submittedName>
</protein>
<reference evidence="3" key="1">
    <citation type="submission" date="2024-07" db="EMBL/GenBank/DDBJ databases">
        <title>Two chromosome-level genome assemblies of Korean endemic species Abeliophyllum distichum and Forsythia ovata (Oleaceae).</title>
        <authorList>
            <person name="Jang H."/>
        </authorList>
    </citation>
    <scope>NUCLEOTIDE SEQUENCE [LARGE SCALE GENOMIC DNA]</scope>
</reference>
<keyword evidence="3" id="KW-1185">Reference proteome</keyword>
<proteinExistence type="predicted"/>
<evidence type="ECO:0000313" key="3">
    <source>
        <dbReference type="Proteomes" id="UP001604277"/>
    </source>
</evidence>
<dbReference type="EMBL" id="JBFOLJ010000004">
    <property type="protein sequence ID" value="KAL2544874.1"/>
    <property type="molecule type" value="Genomic_DNA"/>
</dbReference>
<dbReference type="Proteomes" id="UP001604277">
    <property type="component" value="Unassembled WGS sequence"/>
</dbReference>
<evidence type="ECO:0000313" key="2">
    <source>
        <dbReference type="EMBL" id="KAL2544874.1"/>
    </source>
</evidence>
<keyword evidence="1" id="KW-0175">Coiled coil</keyword>
<dbReference type="AlphaFoldDB" id="A0ABD1W5D4"/>
<sequence length="138" mass="15330">MAWTTKTKVIIPLMVEPAKSRIVPLPRLELPLNKLAMVGQYLSLADTESQVKSKAEGKKNVDKSFTPGTVDVLQRKLHRQILPDGNIAAITKKVDNALNVKKVTSDVLESANAKRKTLLEKFEAHQNEIAKMKASDEK</sequence>
<gene>
    <name evidence="2" type="ORF">Fot_14107</name>
</gene>
<accession>A0ABD1W5D4</accession>
<organism evidence="2 3">
    <name type="scientific">Forsythia ovata</name>
    <dbReference type="NCBI Taxonomy" id="205694"/>
    <lineage>
        <taxon>Eukaryota</taxon>
        <taxon>Viridiplantae</taxon>
        <taxon>Streptophyta</taxon>
        <taxon>Embryophyta</taxon>
        <taxon>Tracheophyta</taxon>
        <taxon>Spermatophyta</taxon>
        <taxon>Magnoliopsida</taxon>
        <taxon>eudicotyledons</taxon>
        <taxon>Gunneridae</taxon>
        <taxon>Pentapetalae</taxon>
        <taxon>asterids</taxon>
        <taxon>lamiids</taxon>
        <taxon>Lamiales</taxon>
        <taxon>Oleaceae</taxon>
        <taxon>Forsythieae</taxon>
        <taxon>Forsythia</taxon>
    </lineage>
</organism>
<comment type="caution">
    <text evidence="2">The sequence shown here is derived from an EMBL/GenBank/DDBJ whole genome shotgun (WGS) entry which is preliminary data.</text>
</comment>
<evidence type="ECO:0000256" key="1">
    <source>
        <dbReference type="SAM" id="Coils"/>
    </source>
</evidence>
<feature type="coiled-coil region" evidence="1">
    <location>
        <begin position="108"/>
        <end position="135"/>
    </location>
</feature>